<evidence type="ECO:0000313" key="1">
    <source>
        <dbReference type="EMBL" id="QFN51296.1"/>
    </source>
</evidence>
<dbReference type="AlphaFoldDB" id="A0A5J6XVK3"/>
<keyword evidence="1" id="KW-0614">Plasmid</keyword>
<protein>
    <submittedName>
        <fullName evidence="1">Conserved putative pT26-2 protein</fullName>
    </submittedName>
</protein>
<dbReference type="RefSeq" id="WP_216082448.1">
    <property type="nucleotide sequence ID" value="NZ_MN477947.1"/>
</dbReference>
<sequence>MGILDKIVKKEKKKEHETARNLPKEYYEVDTVPIVEDYVVERAKKLREINYKFAQVFEPKQNLLVWFNGRESKIIGYPKGLRVELDDYVILYQVRPPSWIDSVVYSLLRIFGKQPPLAVIRAPKEIVKFGDESITILAHAFIINEYQEYEAIPLSHDIVDAKLYLALKKENDMLWDLITILRHRVPEVVEDAMRMNPRIKTYMSTKTKDQVEGTQEEKFGGVEVEFADPFSRFRGIKNEL</sequence>
<reference evidence="1" key="1">
    <citation type="journal article" date="2019" name="Environ. Microbiol.">
        <title>The global distribution and evolutionary history of the pT26-2 archaeal plasmid family.</title>
        <authorList>
            <person name="Badel C."/>
            <person name="Erauso G."/>
            <person name="Gomez A."/>
            <person name="Catchpole R."/>
            <person name="Gonnet M."/>
            <person name="Oberto J."/>
            <person name="Forterre P."/>
            <person name="Da Cunha V."/>
        </authorList>
    </citation>
    <scope>NUCLEOTIDE SEQUENCE</scope>
    <source>
        <strain evidence="1">GE2</strain>
        <plasmid evidence="1">pGE2</plasmid>
    </source>
</reference>
<proteinExistence type="predicted"/>
<organism evidence="1">
    <name type="scientific">Pyrococcus abyssi</name>
    <dbReference type="NCBI Taxonomy" id="29292"/>
    <lineage>
        <taxon>Archaea</taxon>
        <taxon>Methanobacteriati</taxon>
        <taxon>Methanobacteriota</taxon>
        <taxon>Thermococci</taxon>
        <taxon>Thermococcales</taxon>
        <taxon>Thermococcaceae</taxon>
        <taxon>Pyrococcus</taxon>
    </lineage>
</organism>
<accession>A0A5J6XVK3</accession>
<geneLocation type="plasmid" evidence="1">
    <name>pGE2</name>
</geneLocation>
<dbReference type="EMBL" id="MN477947">
    <property type="protein sequence ID" value="QFN51296.1"/>
    <property type="molecule type" value="Genomic_DNA"/>
</dbReference>
<name>A0A5J6XVK3_PYRAY</name>